<proteinExistence type="predicted"/>
<evidence type="ECO:0000313" key="1">
    <source>
        <dbReference type="EMBL" id="AGA79015.1"/>
    </source>
</evidence>
<protein>
    <submittedName>
        <fullName evidence="1">Uncharacterized protein</fullName>
    </submittedName>
</protein>
<reference evidence="2" key="1">
    <citation type="submission" date="2012-02" db="EMBL/GenBank/DDBJ databases">
        <title>The complete genome of Echinicola vietnamensis DSM 17526.</title>
        <authorList>
            <person name="Lucas S."/>
            <person name="Copeland A."/>
            <person name="Lapidus A."/>
            <person name="Glavina del Rio T."/>
            <person name="Dalin E."/>
            <person name="Tice H."/>
            <person name="Bruce D."/>
            <person name="Goodwin L."/>
            <person name="Pitluck S."/>
            <person name="Peters L."/>
            <person name="Ovchinnikova G."/>
            <person name="Teshima H."/>
            <person name="Kyrpides N."/>
            <person name="Mavromatis K."/>
            <person name="Ivanova N."/>
            <person name="Brettin T."/>
            <person name="Detter J.C."/>
            <person name="Han C."/>
            <person name="Larimer F."/>
            <person name="Land M."/>
            <person name="Hauser L."/>
            <person name="Markowitz V."/>
            <person name="Cheng J.-F."/>
            <person name="Hugenholtz P."/>
            <person name="Woyke T."/>
            <person name="Wu D."/>
            <person name="Brambilla E."/>
            <person name="Klenk H.-P."/>
            <person name="Eisen J.A."/>
        </authorList>
    </citation>
    <scope>NUCLEOTIDE SEQUENCE [LARGE SCALE GENOMIC DNA]</scope>
    <source>
        <strain evidence="2">DSM 17526 / LMG 23754 / KMM 6221</strain>
    </source>
</reference>
<dbReference type="Proteomes" id="UP000010796">
    <property type="component" value="Chromosome"/>
</dbReference>
<dbReference type="AlphaFoldDB" id="L0G2G5"/>
<dbReference type="EMBL" id="CP003346">
    <property type="protein sequence ID" value="AGA79015.1"/>
    <property type="molecule type" value="Genomic_DNA"/>
</dbReference>
<dbReference type="KEGG" id="evi:Echvi_2776"/>
<dbReference type="STRING" id="926556.Echvi_2776"/>
<keyword evidence="2" id="KW-1185">Reference proteome</keyword>
<evidence type="ECO:0000313" key="2">
    <source>
        <dbReference type="Proteomes" id="UP000010796"/>
    </source>
</evidence>
<gene>
    <name evidence="1" type="ordered locus">Echvi_2776</name>
</gene>
<name>L0G2G5_ECHVK</name>
<dbReference type="HOGENOM" id="CLU_3199083_0_0_10"/>
<sequence>MIFIPPFYFYKLVNFIVYCLHEAVRKLFRELVVTMLLLYLSSPTL</sequence>
<organism evidence="1 2">
    <name type="scientific">Echinicola vietnamensis (strain DSM 17526 / LMG 23754 / KMM 6221)</name>
    <dbReference type="NCBI Taxonomy" id="926556"/>
    <lineage>
        <taxon>Bacteria</taxon>
        <taxon>Pseudomonadati</taxon>
        <taxon>Bacteroidota</taxon>
        <taxon>Cytophagia</taxon>
        <taxon>Cytophagales</taxon>
        <taxon>Cyclobacteriaceae</taxon>
        <taxon>Echinicola</taxon>
    </lineage>
</organism>
<accession>L0G2G5</accession>